<dbReference type="InterPro" id="IPR015943">
    <property type="entry name" value="WD40/YVTN_repeat-like_dom_sf"/>
</dbReference>
<proteinExistence type="predicted"/>
<dbReference type="Proteomes" id="UP000547510">
    <property type="component" value="Unassembled WGS sequence"/>
</dbReference>
<keyword evidence="1" id="KW-1133">Transmembrane helix</keyword>
<dbReference type="Pfam" id="PF00656">
    <property type="entry name" value="Peptidase_C14"/>
    <property type="match status" value="1"/>
</dbReference>
<protein>
    <recommendedName>
        <fullName evidence="2">Peptidase C14 caspase domain-containing protein</fullName>
    </recommendedName>
</protein>
<evidence type="ECO:0000313" key="3">
    <source>
        <dbReference type="EMBL" id="MBB5955057.1"/>
    </source>
</evidence>
<dbReference type="SUPFAM" id="SSF52129">
    <property type="entry name" value="Caspase-like"/>
    <property type="match status" value="1"/>
</dbReference>
<dbReference type="EMBL" id="JACHJN010000002">
    <property type="protein sequence ID" value="MBB5955057.1"/>
    <property type="molecule type" value="Genomic_DNA"/>
</dbReference>
<evidence type="ECO:0000259" key="2">
    <source>
        <dbReference type="Pfam" id="PF00656"/>
    </source>
</evidence>
<keyword evidence="1" id="KW-0472">Membrane</keyword>
<dbReference type="GO" id="GO:0004197">
    <property type="term" value="F:cysteine-type endopeptidase activity"/>
    <property type="evidence" value="ECO:0007669"/>
    <property type="project" value="InterPro"/>
</dbReference>
<dbReference type="NCBIfam" id="NF047832">
    <property type="entry name" value="caspase_w_EACC1"/>
    <property type="match status" value="1"/>
</dbReference>
<reference evidence="3 4" key="1">
    <citation type="submission" date="2020-08" db="EMBL/GenBank/DDBJ databases">
        <title>Genomic Encyclopedia of Type Strains, Phase III (KMG-III): the genomes of soil and plant-associated and newly described type strains.</title>
        <authorList>
            <person name="Whitman W."/>
        </authorList>
    </citation>
    <scope>NUCLEOTIDE SEQUENCE [LARGE SCALE GENOMIC DNA]</scope>
    <source>
        <strain evidence="3 4">CECT 8640</strain>
    </source>
</reference>
<feature type="transmembrane region" description="Helical" evidence="1">
    <location>
        <begin position="639"/>
        <end position="662"/>
    </location>
</feature>
<comment type="caution">
    <text evidence="3">The sequence shown here is derived from an EMBL/GenBank/DDBJ whole genome shotgun (WGS) entry which is preliminary data.</text>
</comment>
<dbReference type="GO" id="GO:0006508">
    <property type="term" value="P:proteolysis"/>
    <property type="evidence" value="ECO:0007669"/>
    <property type="project" value="InterPro"/>
</dbReference>
<dbReference type="Gene3D" id="3.40.50.1460">
    <property type="match status" value="1"/>
</dbReference>
<evidence type="ECO:0000313" key="4">
    <source>
        <dbReference type="Proteomes" id="UP000547510"/>
    </source>
</evidence>
<accession>A0A841CFX6</accession>
<dbReference type="PROSITE" id="PS00018">
    <property type="entry name" value="EF_HAND_1"/>
    <property type="match status" value="1"/>
</dbReference>
<name>A0A841CFX6_9PSEU</name>
<dbReference type="RefSeq" id="WP_184689666.1">
    <property type="nucleotide sequence ID" value="NZ_JACHJN010000002.1"/>
</dbReference>
<organism evidence="3 4">
    <name type="scientific">Saccharothrix tamanrassetensis</name>
    <dbReference type="NCBI Taxonomy" id="1051531"/>
    <lineage>
        <taxon>Bacteria</taxon>
        <taxon>Bacillati</taxon>
        <taxon>Actinomycetota</taxon>
        <taxon>Actinomycetes</taxon>
        <taxon>Pseudonocardiales</taxon>
        <taxon>Pseudonocardiaceae</taxon>
        <taxon>Saccharothrix</taxon>
    </lineage>
</organism>
<keyword evidence="1" id="KW-0812">Transmembrane</keyword>
<dbReference type="SUPFAM" id="SSF82171">
    <property type="entry name" value="DPP6 N-terminal domain-like"/>
    <property type="match status" value="1"/>
</dbReference>
<dbReference type="InterPro" id="IPR011600">
    <property type="entry name" value="Pept_C14_caspase"/>
</dbReference>
<sequence length="668" mass="72380">MRHALLIATDRYADPTFSALKSPRRDVAELDRVLGDPAIGGFTTDVLVNRTSGQVRERIEGVFNSAGHDDFVLLYLSGHGVKDRVGRLQFVATDTRNDKFASSAVSAQFVHDLIGQSRASQVVVWLDCCYGGAFPSGMLPRSAGTVDVVEQLEGRGCVIMTASTHIQYAYEPGRNGADGRPEPSVFTRTIVEGLETGAADLDGDGEITTGELYSYVYDRVRAENPEQTPTSGGTVSGKLVVAHAGSQLPFGLPDELRRLLRSRDPALREAGTRILAERAGGGDAEAAEALRSLGTEPAVVVRRAPPSHEVVLARFEHCAEVRDGAGTVAFSPDSTMFASGEWVWDTDTWQRIHHIEDGVAPAFSPDGRLLAVGRLATVTLLSTSGWDEVARLDCPPDRLEELSFSHDSRSVLWDGGHGQRAWIARDGEWIQWRHGSERYACLSAGSPRFAKLSFSGVELSDTSDPWNWRVLHTYRTAEARAIALSPDGKLLAIADRERTTVWRTTDHMKLSTLPTGVEHFARMAFGPDNRTLVVPTKYGLELWDALKGRSVQTLGAGLDRMAFSADGRFLAAGHRYGFYRNAWVWASDPGALDGLPRGDGPPPSSAEVDRRTWVSMRPSVGGSAAGVAGLGTTLSVAGWSWLTFLLAVAVATGLFVVTRSVVKRAWPS</sequence>
<keyword evidence="4" id="KW-1185">Reference proteome</keyword>
<dbReference type="AlphaFoldDB" id="A0A841CFX6"/>
<evidence type="ECO:0000256" key="1">
    <source>
        <dbReference type="SAM" id="Phobius"/>
    </source>
</evidence>
<feature type="domain" description="Peptidase C14 caspase" evidence="2">
    <location>
        <begin position="2"/>
        <end position="230"/>
    </location>
</feature>
<dbReference type="Gene3D" id="2.130.10.10">
    <property type="entry name" value="YVTN repeat-like/Quinoprotein amine dehydrogenase"/>
    <property type="match status" value="2"/>
</dbReference>
<dbReference type="InterPro" id="IPR018247">
    <property type="entry name" value="EF_Hand_1_Ca_BS"/>
</dbReference>
<gene>
    <name evidence="3" type="ORF">FHS29_001627</name>
</gene>
<dbReference type="InterPro" id="IPR029030">
    <property type="entry name" value="Caspase-like_dom_sf"/>
</dbReference>